<accession>A0ABQ3Z6Q1</accession>
<evidence type="ECO:0000313" key="3">
    <source>
        <dbReference type="Proteomes" id="UP000637628"/>
    </source>
</evidence>
<gene>
    <name evidence="2" type="ORF">Adu01nite_68750</name>
</gene>
<keyword evidence="3" id="KW-1185">Reference proteome</keyword>
<name>A0ABQ3Z6Q1_9ACTN</name>
<dbReference type="Pfam" id="PF21806">
    <property type="entry name" value="DUF6879"/>
    <property type="match status" value="1"/>
</dbReference>
<comment type="caution">
    <text evidence="2">The sequence shown here is derived from an EMBL/GenBank/DDBJ whole genome shotgun (WGS) entry which is preliminary data.</text>
</comment>
<proteinExistence type="predicted"/>
<dbReference type="EMBL" id="BOML01000056">
    <property type="protein sequence ID" value="GIE05525.1"/>
    <property type="molecule type" value="Genomic_DNA"/>
</dbReference>
<evidence type="ECO:0000259" key="1">
    <source>
        <dbReference type="Pfam" id="PF21806"/>
    </source>
</evidence>
<organism evidence="2 3">
    <name type="scientific">Paractinoplanes durhamensis</name>
    <dbReference type="NCBI Taxonomy" id="113563"/>
    <lineage>
        <taxon>Bacteria</taxon>
        <taxon>Bacillati</taxon>
        <taxon>Actinomycetota</taxon>
        <taxon>Actinomycetes</taxon>
        <taxon>Micromonosporales</taxon>
        <taxon>Micromonosporaceae</taxon>
        <taxon>Paractinoplanes</taxon>
    </lineage>
</organism>
<dbReference type="Proteomes" id="UP000637628">
    <property type="component" value="Unassembled WGS sequence"/>
</dbReference>
<protein>
    <recommendedName>
        <fullName evidence="1">DUF6879 domain-containing protein</fullName>
    </recommendedName>
</protein>
<evidence type="ECO:0000313" key="2">
    <source>
        <dbReference type="EMBL" id="GIE05525.1"/>
    </source>
</evidence>
<dbReference type="InterPro" id="IPR049244">
    <property type="entry name" value="DUF6879"/>
</dbReference>
<dbReference type="RefSeq" id="WP_203733322.1">
    <property type="nucleotide sequence ID" value="NZ_BAAATX010000018.1"/>
</dbReference>
<sequence>MRESLVGVAYTMLNVDEYLADFANRFELLGQSLWKLERQQEFREPGYPSWDAFAAGRVAESVSLAEAARAEIVEYQRDLAARDVQLHRVRLVASPPTPYLWWESHILRIRAEAGERIRALDVDAVADLESAEWTLPEVVVIGDAVMYSVQYDTEGVLSGAYRYEKRDLINAWVRFIADLFNRAEPFDAYYSREIKDLPDRHSSGI</sequence>
<feature type="domain" description="DUF6879" evidence="1">
    <location>
        <begin position="20"/>
        <end position="190"/>
    </location>
</feature>
<reference evidence="2 3" key="1">
    <citation type="submission" date="2021-01" db="EMBL/GenBank/DDBJ databases">
        <title>Whole genome shotgun sequence of Actinoplanes durhamensis NBRC 14914.</title>
        <authorList>
            <person name="Komaki H."/>
            <person name="Tamura T."/>
        </authorList>
    </citation>
    <scope>NUCLEOTIDE SEQUENCE [LARGE SCALE GENOMIC DNA]</scope>
    <source>
        <strain evidence="2 3">NBRC 14914</strain>
    </source>
</reference>